<feature type="compositionally biased region" description="Low complexity" evidence="1">
    <location>
        <begin position="1"/>
        <end position="11"/>
    </location>
</feature>
<reference evidence="2 3" key="1">
    <citation type="submission" date="2024-09" db="EMBL/GenBank/DDBJ databases">
        <title>Chromosome-scale assembly of Riccia sorocarpa.</title>
        <authorList>
            <person name="Paukszto L."/>
        </authorList>
    </citation>
    <scope>NUCLEOTIDE SEQUENCE [LARGE SCALE GENOMIC DNA]</scope>
    <source>
        <strain evidence="2">LP-2024</strain>
        <tissue evidence="2">Aerial parts of the thallus</tissue>
    </source>
</reference>
<evidence type="ECO:0000313" key="2">
    <source>
        <dbReference type="EMBL" id="KAL3694868.1"/>
    </source>
</evidence>
<sequence>MSDSSSSTGSSIKHYDIFEARLQAQHNQLSPTTSKSDSDSKGTARPPNGAHSNHQHFNTFSSQEDRRRPHRNTATDQGILPLPGVPFSQGIPRRNASSSAPFNRVYSTYVPPPIAARVVLQLQLPTTSVPTEDSRGKKRKTSDTSTSHHSDIPDGRKLGFAAVYAPNSAAERTILWAALETALDNSKTWIVVGDFNMISSPLDQAGGSLATGDEISHWKNLLQTYDLVDTFNRKEARLKFTWDNRRHAILKDFLPLNLVLAPLEQLPLLPWKKLSVWGSKVAGVHNIARLAASGSFARLKAAGIEDLGDITADGRAATPLLLAAQLIPSINSLLNKAYDRIVDSTPRHTASYRSSSHIAVYPTENPRWGIRLCEGAPDEDIRINSSHAAAVYKIDNDRIFCSVNIRDLPTISSWHRAPVASFGVSQSSQPIRLLLQWDDKNATIASLQWKDHSGFLSASNVDIRRLASADTKQVLSRLRKWETSHHIDSNNKSLWKKLWTKQRPVKYSVLQCVHRFKKFGPGQSTPCTSPFLRRVDDLRVSDTLSSGRSFRLTVKPPPAGGKMAPHNHLDYMDPA</sequence>
<dbReference type="InterPro" id="IPR036691">
    <property type="entry name" value="Endo/exonu/phosph_ase_sf"/>
</dbReference>
<name>A0ABD3HU27_9MARC</name>
<gene>
    <name evidence="2" type="ORF">R1sor_008519</name>
</gene>
<protein>
    <recommendedName>
        <fullName evidence="4">DNase I-like protein</fullName>
    </recommendedName>
</protein>
<feature type="region of interest" description="Disordered" evidence="1">
    <location>
        <begin position="1"/>
        <end position="99"/>
    </location>
</feature>
<evidence type="ECO:0008006" key="4">
    <source>
        <dbReference type="Google" id="ProtNLM"/>
    </source>
</evidence>
<feature type="region of interest" description="Disordered" evidence="1">
    <location>
        <begin position="555"/>
        <end position="575"/>
    </location>
</feature>
<evidence type="ECO:0000256" key="1">
    <source>
        <dbReference type="SAM" id="MobiDB-lite"/>
    </source>
</evidence>
<proteinExistence type="predicted"/>
<dbReference type="SUPFAM" id="SSF56219">
    <property type="entry name" value="DNase I-like"/>
    <property type="match status" value="1"/>
</dbReference>
<feature type="compositionally biased region" description="Polar residues" evidence="1">
    <location>
        <begin position="50"/>
        <end position="62"/>
    </location>
</feature>
<comment type="caution">
    <text evidence="2">The sequence shown here is derived from an EMBL/GenBank/DDBJ whole genome shotgun (WGS) entry which is preliminary data.</text>
</comment>
<dbReference type="AlphaFoldDB" id="A0ABD3HU27"/>
<keyword evidence="3" id="KW-1185">Reference proteome</keyword>
<accession>A0ABD3HU27</accession>
<dbReference type="EMBL" id="JBJQOH010000003">
    <property type="protein sequence ID" value="KAL3694868.1"/>
    <property type="molecule type" value="Genomic_DNA"/>
</dbReference>
<evidence type="ECO:0000313" key="3">
    <source>
        <dbReference type="Proteomes" id="UP001633002"/>
    </source>
</evidence>
<dbReference type="Proteomes" id="UP001633002">
    <property type="component" value="Unassembled WGS sequence"/>
</dbReference>
<feature type="region of interest" description="Disordered" evidence="1">
    <location>
        <begin position="127"/>
        <end position="153"/>
    </location>
</feature>
<organism evidence="2 3">
    <name type="scientific">Riccia sorocarpa</name>
    <dbReference type="NCBI Taxonomy" id="122646"/>
    <lineage>
        <taxon>Eukaryota</taxon>
        <taxon>Viridiplantae</taxon>
        <taxon>Streptophyta</taxon>
        <taxon>Embryophyta</taxon>
        <taxon>Marchantiophyta</taxon>
        <taxon>Marchantiopsida</taxon>
        <taxon>Marchantiidae</taxon>
        <taxon>Marchantiales</taxon>
        <taxon>Ricciaceae</taxon>
        <taxon>Riccia</taxon>
    </lineage>
</organism>
<dbReference type="Gene3D" id="3.60.10.10">
    <property type="entry name" value="Endonuclease/exonuclease/phosphatase"/>
    <property type="match status" value="1"/>
</dbReference>